<proteinExistence type="predicted"/>
<feature type="compositionally biased region" description="Polar residues" evidence="1">
    <location>
        <begin position="83"/>
        <end position="98"/>
    </location>
</feature>
<organism evidence="2 3">
    <name type="scientific">Rhynchophorus ferrugineus</name>
    <name type="common">Red palm weevil</name>
    <name type="synonym">Curculio ferrugineus</name>
    <dbReference type="NCBI Taxonomy" id="354439"/>
    <lineage>
        <taxon>Eukaryota</taxon>
        <taxon>Metazoa</taxon>
        <taxon>Ecdysozoa</taxon>
        <taxon>Arthropoda</taxon>
        <taxon>Hexapoda</taxon>
        <taxon>Insecta</taxon>
        <taxon>Pterygota</taxon>
        <taxon>Neoptera</taxon>
        <taxon>Endopterygota</taxon>
        <taxon>Coleoptera</taxon>
        <taxon>Polyphaga</taxon>
        <taxon>Cucujiformia</taxon>
        <taxon>Curculionidae</taxon>
        <taxon>Dryophthorinae</taxon>
        <taxon>Rhynchophorus</taxon>
    </lineage>
</organism>
<sequence length="219" mass="23724">MDVGVPLRISFTSDRNRCLPGPVSGPRGTPAAPEGERVRLYTSMYMNLPAGKRSPAAATSPLAILARDVRGDPRRGASGVLNDENSGRANPTPSRLNQPPSPPVGQIDPRVVGNKGNGTLGVGEGGGEDEGAGERRDDVLDEKKVGSRVEEGVLAGEGGCTIKAEENEGVREKKRVRRGERHAWKLRIFRLWGREEREGGMKNCRREGSHKFVLFTFES</sequence>
<protein>
    <submittedName>
        <fullName evidence="2">Uncharacterized protein</fullName>
    </submittedName>
</protein>
<evidence type="ECO:0000313" key="2">
    <source>
        <dbReference type="EMBL" id="KAF7263162.1"/>
    </source>
</evidence>
<feature type="compositionally biased region" description="Basic and acidic residues" evidence="1">
    <location>
        <begin position="132"/>
        <end position="144"/>
    </location>
</feature>
<accession>A0A834HJ23</accession>
<dbReference type="Proteomes" id="UP000625711">
    <property type="component" value="Unassembled WGS sequence"/>
</dbReference>
<reference evidence="2" key="1">
    <citation type="submission" date="2020-08" db="EMBL/GenBank/DDBJ databases">
        <title>Genome sequencing and assembly of the red palm weevil Rhynchophorus ferrugineus.</title>
        <authorList>
            <person name="Dias G.B."/>
            <person name="Bergman C.M."/>
            <person name="Manee M."/>
        </authorList>
    </citation>
    <scope>NUCLEOTIDE SEQUENCE</scope>
    <source>
        <strain evidence="2">AA-2017</strain>
        <tissue evidence="2">Whole larva</tissue>
    </source>
</reference>
<evidence type="ECO:0000256" key="1">
    <source>
        <dbReference type="SAM" id="MobiDB-lite"/>
    </source>
</evidence>
<feature type="region of interest" description="Disordered" evidence="1">
    <location>
        <begin position="66"/>
        <end position="144"/>
    </location>
</feature>
<feature type="compositionally biased region" description="Gly residues" evidence="1">
    <location>
        <begin position="115"/>
        <end position="125"/>
    </location>
</feature>
<evidence type="ECO:0000313" key="3">
    <source>
        <dbReference type="Proteomes" id="UP000625711"/>
    </source>
</evidence>
<dbReference type="EMBL" id="JAACXV010023137">
    <property type="protein sequence ID" value="KAF7263162.1"/>
    <property type="molecule type" value="Genomic_DNA"/>
</dbReference>
<name>A0A834HJ23_RHYFE</name>
<keyword evidence="3" id="KW-1185">Reference proteome</keyword>
<comment type="caution">
    <text evidence="2">The sequence shown here is derived from an EMBL/GenBank/DDBJ whole genome shotgun (WGS) entry which is preliminary data.</text>
</comment>
<gene>
    <name evidence="2" type="ORF">GWI33_003547</name>
</gene>
<dbReference type="AlphaFoldDB" id="A0A834HJ23"/>